<dbReference type="PANTHER" id="PTHR28595">
    <property type="entry name" value="39S RIBOSOMAL PROTEIN L54, MITOCHONDRIAL"/>
    <property type="match status" value="1"/>
</dbReference>
<organism evidence="8">
    <name type="scientific">Micromonas pusilla</name>
    <name type="common">Picoplanktonic green alga</name>
    <name type="synonym">Chromulina pusilla</name>
    <dbReference type="NCBI Taxonomy" id="38833"/>
    <lineage>
        <taxon>Eukaryota</taxon>
        <taxon>Viridiplantae</taxon>
        <taxon>Chlorophyta</taxon>
        <taxon>Mamiellophyceae</taxon>
        <taxon>Mamiellales</taxon>
        <taxon>Mamiellaceae</taxon>
        <taxon>Micromonas</taxon>
    </lineage>
</organism>
<evidence type="ECO:0000256" key="5">
    <source>
        <dbReference type="ARBA" id="ARBA00023274"/>
    </source>
</evidence>
<evidence type="ECO:0000256" key="1">
    <source>
        <dbReference type="ARBA" id="ARBA00004173"/>
    </source>
</evidence>
<dbReference type="GO" id="GO:0005762">
    <property type="term" value="C:mitochondrial large ribosomal subunit"/>
    <property type="evidence" value="ECO:0007669"/>
    <property type="project" value="TreeGrafter"/>
</dbReference>
<evidence type="ECO:0000256" key="4">
    <source>
        <dbReference type="ARBA" id="ARBA00023128"/>
    </source>
</evidence>
<keyword evidence="5" id="KW-0687">Ribonucleoprotein</keyword>
<evidence type="ECO:0000256" key="3">
    <source>
        <dbReference type="ARBA" id="ARBA00022980"/>
    </source>
</evidence>
<dbReference type="Pfam" id="PF08561">
    <property type="entry name" value="Ribosomal_L37"/>
    <property type="match status" value="1"/>
</dbReference>
<gene>
    <name evidence="8" type="ORF">MSP1404_LOCUS4117</name>
</gene>
<comment type="similarity">
    <text evidence="6">Belongs to the mitochondrion-specific ribosomal protein mL54 family.</text>
</comment>
<dbReference type="PANTHER" id="PTHR28595:SF1">
    <property type="entry name" value="LARGE RIBOSOMAL SUBUNIT PROTEIN ML54"/>
    <property type="match status" value="1"/>
</dbReference>
<dbReference type="InterPro" id="IPR013870">
    <property type="entry name" value="Ribosomal_mL54"/>
</dbReference>
<dbReference type="AlphaFoldDB" id="A0A7S0KJD1"/>
<evidence type="ECO:0000313" key="8">
    <source>
        <dbReference type="EMBL" id="CAD8583585.1"/>
    </source>
</evidence>
<evidence type="ECO:0000256" key="7">
    <source>
        <dbReference type="ARBA" id="ARBA00035179"/>
    </source>
</evidence>
<evidence type="ECO:0000256" key="6">
    <source>
        <dbReference type="ARBA" id="ARBA00033752"/>
    </source>
</evidence>
<evidence type="ECO:0000256" key="2">
    <source>
        <dbReference type="ARBA" id="ARBA00022946"/>
    </source>
</evidence>
<accession>A0A7S0KJD1</accession>
<keyword evidence="2" id="KW-0809">Transit peptide</keyword>
<keyword evidence="4" id="KW-0496">Mitochondrion</keyword>
<proteinExistence type="inferred from homology"/>
<keyword evidence="3" id="KW-0689">Ribosomal protein</keyword>
<sequence length="150" mass="16136">MSAILRMARGASTSGAVLTHARCVSGSAVHWAKGAGKGAKKTDAVAADGGASAGSMSTTHCTGLNILKDGKDPEFMPDDQYPDWLWTILDPEKGNIAMKTLGELEKELEAAKKADVDLKYDVMAIKDVKRLLRLRRRAKIKANNALKAKR</sequence>
<name>A0A7S0KJD1_MICPS</name>
<dbReference type="EMBL" id="HBEV01005401">
    <property type="protein sequence ID" value="CAD8583585.1"/>
    <property type="molecule type" value="Transcribed_RNA"/>
</dbReference>
<dbReference type="GO" id="GO:0003735">
    <property type="term" value="F:structural constituent of ribosome"/>
    <property type="evidence" value="ECO:0007669"/>
    <property type="project" value="TreeGrafter"/>
</dbReference>
<protein>
    <recommendedName>
        <fullName evidence="7">Large ribosomal subunit protein mL54</fullName>
    </recommendedName>
</protein>
<comment type="subcellular location">
    <subcellularLocation>
        <location evidence="1">Mitochondrion</location>
    </subcellularLocation>
</comment>
<reference evidence="8" key="1">
    <citation type="submission" date="2021-01" db="EMBL/GenBank/DDBJ databases">
        <authorList>
            <person name="Corre E."/>
            <person name="Pelletier E."/>
            <person name="Niang G."/>
            <person name="Scheremetjew M."/>
            <person name="Finn R."/>
            <person name="Kale V."/>
            <person name="Holt S."/>
            <person name="Cochrane G."/>
            <person name="Meng A."/>
            <person name="Brown T."/>
            <person name="Cohen L."/>
        </authorList>
    </citation>
    <scope>NUCLEOTIDE SEQUENCE</scope>
    <source>
        <strain evidence="8">CCMP494</strain>
    </source>
</reference>